<dbReference type="EMBL" id="BPLR01008435">
    <property type="protein sequence ID" value="GIY24651.1"/>
    <property type="molecule type" value="Genomic_DNA"/>
</dbReference>
<proteinExistence type="predicted"/>
<organism evidence="1 2">
    <name type="scientific">Caerostris extrusa</name>
    <name type="common">Bark spider</name>
    <name type="synonym">Caerostris bankana</name>
    <dbReference type="NCBI Taxonomy" id="172846"/>
    <lineage>
        <taxon>Eukaryota</taxon>
        <taxon>Metazoa</taxon>
        <taxon>Ecdysozoa</taxon>
        <taxon>Arthropoda</taxon>
        <taxon>Chelicerata</taxon>
        <taxon>Arachnida</taxon>
        <taxon>Araneae</taxon>
        <taxon>Araneomorphae</taxon>
        <taxon>Entelegynae</taxon>
        <taxon>Araneoidea</taxon>
        <taxon>Araneidae</taxon>
        <taxon>Caerostris</taxon>
    </lineage>
</organism>
<name>A0AAV4RV09_CAEEX</name>
<dbReference type="Proteomes" id="UP001054945">
    <property type="component" value="Unassembled WGS sequence"/>
</dbReference>
<comment type="caution">
    <text evidence="1">The sequence shown here is derived from an EMBL/GenBank/DDBJ whole genome shotgun (WGS) entry which is preliminary data.</text>
</comment>
<accession>A0AAV4RV09</accession>
<evidence type="ECO:0000313" key="2">
    <source>
        <dbReference type="Proteomes" id="UP001054945"/>
    </source>
</evidence>
<reference evidence="1 2" key="1">
    <citation type="submission" date="2021-06" db="EMBL/GenBank/DDBJ databases">
        <title>Caerostris extrusa draft genome.</title>
        <authorList>
            <person name="Kono N."/>
            <person name="Arakawa K."/>
        </authorList>
    </citation>
    <scope>NUCLEOTIDE SEQUENCE [LARGE SCALE GENOMIC DNA]</scope>
</reference>
<keyword evidence="2" id="KW-1185">Reference proteome</keyword>
<gene>
    <name evidence="1" type="ORF">CEXT_587081</name>
</gene>
<sequence>MWDYTLSRIVSTTAEPSGNSERAMITHPLFALCFLSLQHRPQEKRFSHDSQTISIALPDSRYPKDFPKIRITETATNLMAEDSATILIACTTVTISKGGIFDNYCEETFCIYINSES</sequence>
<dbReference type="AlphaFoldDB" id="A0AAV4RV09"/>
<evidence type="ECO:0000313" key="1">
    <source>
        <dbReference type="EMBL" id="GIY24651.1"/>
    </source>
</evidence>
<protein>
    <submittedName>
        <fullName evidence="1">Uncharacterized protein</fullName>
    </submittedName>
</protein>